<accession>A0A5M3MUW0</accession>
<dbReference type="EMBL" id="JH711576">
    <property type="protein sequence ID" value="EIW82962.1"/>
    <property type="molecule type" value="Genomic_DNA"/>
</dbReference>
<dbReference type="AlphaFoldDB" id="A0A5M3MUW0"/>
<organism evidence="1 2">
    <name type="scientific">Coniophora puteana (strain RWD-64-598)</name>
    <name type="common">Brown rot fungus</name>
    <dbReference type="NCBI Taxonomy" id="741705"/>
    <lineage>
        <taxon>Eukaryota</taxon>
        <taxon>Fungi</taxon>
        <taxon>Dikarya</taxon>
        <taxon>Basidiomycota</taxon>
        <taxon>Agaricomycotina</taxon>
        <taxon>Agaricomycetes</taxon>
        <taxon>Agaricomycetidae</taxon>
        <taxon>Boletales</taxon>
        <taxon>Coniophorineae</taxon>
        <taxon>Coniophoraceae</taxon>
        <taxon>Coniophora</taxon>
    </lineage>
</organism>
<dbReference type="Proteomes" id="UP000053558">
    <property type="component" value="Unassembled WGS sequence"/>
</dbReference>
<dbReference type="GeneID" id="19208948"/>
<keyword evidence="2" id="KW-1185">Reference proteome</keyword>
<evidence type="ECO:0000313" key="1">
    <source>
        <dbReference type="EMBL" id="EIW82962.1"/>
    </source>
</evidence>
<sequence length="346" mass="37923">MAVQVLSCHQGHSKAESTATVKQENTVVISRRVEMEFFMREVGDQDLLEVGGHRQSQQPIGIGIEAKDKTDELGHVHAHGGSRGWSTIVAMMLGYRSLDHHQNKQQIHVDKTYQEPVLNALSTWLCPLFLHLLLNPCFSACMTILTLNVTANDLDGDSGKMSGVAVLKDADNISWQHVRAGWRAAASIWAKKSRNVDPPRSYAHALADGVSTLGPVHIFAPLLQVPQVLPFSFIARDWQEKAAKPGLLGTRVIHSKPGLEDVQQAGKNEGVCSVAGAECIVGRISVPNAVFTEVEHDSGKMIVVDMQGKDELEVEVTPMDVIAKTLQVHELAWIITVKARPVNHEK</sequence>
<gene>
    <name evidence="1" type="ORF">CONPUDRAFT_71619</name>
</gene>
<name>A0A5M3MUW0_CONPW</name>
<comment type="caution">
    <text evidence="1">The sequence shown here is derived from an EMBL/GenBank/DDBJ whole genome shotgun (WGS) entry which is preliminary data.</text>
</comment>
<reference evidence="2" key="1">
    <citation type="journal article" date="2012" name="Science">
        <title>The Paleozoic origin of enzymatic lignin decomposition reconstructed from 31 fungal genomes.</title>
        <authorList>
            <person name="Floudas D."/>
            <person name="Binder M."/>
            <person name="Riley R."/>
            <person name="Barry K."/>
            <person name="Blanchette R.A."/>
            <person name="Henrissat B."/>
            <person name="Martinez A.T."/>
            <person name="Otillar R."/>
            <person name="Spatafora J.W."/>
            <person name="Yadav J.S."/>
            <person name="Aerts A."/>
            <person name="Benoit I."/>
            <person name="Boyd A."/>
            <person name="Carlson A."/>
            <person name="Copeland A."/>
            <person name="Coutinho P.M."/>
            <person name="de Vries R.P."/>
            <person name="Ferreira P."/>
            <person name="Findley K."/>
            <person name="Foster B."/>
            <person name="Gaskell J."/>
            <person name="Glotzer D."/>
            <person name="Gorecki P."/>
            <person name="Heitman J."/>
            <person name="Hesse C."/>
            <person name="Hori C."/>
            <person name="Igarashi K."/>
            <person name="Jurgens J.A."/>
            <person name="Kallen N."/>
            <person name="Kersten P."/>
            <person name="Kohler A."/>
            <person name="Kuees U."/>
            <person name="Kumar T.K.A."/>
            <person name="Kuo A."/>
            <person name="LaButti K."/>
            <person name="Larrondo L.F."/>
            <person name="Lindquist E."/>
            <person name="Ling A."/>
            <person name="Lombard V."/>
            <person name="Lucas S."/>
            <person name="Lundell T."/>
            <person name="Martin R."/>
            <person name="McLaughlin D.J."/>
            <person name="Morgenstern I."/>
            <person name="Morin E."/>
            <person name="Murat C."/>
            <person name="Nagy L.G."/>
            <person name="Nolan M."/>
            <person name="Ohm R.A."/>
            <person name="Patyshakuliyeva A."/>
            <person name="Rokas A."/>
            <person name="Ruiz-Duenas F.J."/>
            <person name="Sabat G."/>
            <person name="Salamov A."/>
            <person name="Samejima M."/>
            <person name="Schmutz J."/>
            <person name="Slot J.C."/>
            <person name="St John F."/>
            <person name="Stenlid J."/>
            <person name="Sun H."/>
            <person name="Sun S."/>
            <person name="Syed K."/>
            <person name="Tsang A."/>
            <person name="Wiebenga A."/>
            <person name="Young D."/>
            <person name="Pisabarro A."/>
            <person name="Eastwood D.C."/>
            <person name="Martin F."/>
            <person name="Cullen D."/>
            <person name="Grigoriev I.V."/>
            <person name="Hibbett D.S."/>
        </authorList>
    </citation>
    <scope>NUCLEOTIDE SEQUENCE [LARGE SCALE GENOMIC DNA]</scope>
    <source>
        <strain evidence="2">RWD-64-598 SS2</strain>
    </source>
</reference>
<proteinExistence type="predicted"/>
<dbReference type="KEGG" id="cput:CONPUDRAFT_71619"/>
<protein>
    <submittedName>
        <fullName evidence="1">Uncharacterized protein</fullName>
    </submittedName>
</protein>
<dbReference type="RefSeq" id="XP_007766448.1">
    <property type="nucleotide sequence ID" value="XM_007768258.1"/>
</dbReference>
<evidence type="ECO:0000313" key="2">
    <source>
        <dbReference type="Proteomes" id="UP000053558"/>
    </source>
</evidence>